<dbReference type="Pfam" id="PF03600">
    <property type="entry name" value="CitMHS"/>
    <property type="match status" value="1"/>
</dbReference>
<feature type="domain" description="Dicarboxylate carrier MatC N-terminal" evidence="9">
    <location>
        <begin position="3"/>
        <end position="148"/>
    </location>
</feature>
<evidence type="ECO:0000256" key="1">
    <source>
        <dbReference type="ARBA" id="ARBA00004141"/>
    </source>
</evidence>
<dbReference type="AlphaFoldDB" id="A0A512SXL4"/>
<evidence type="ECO:0008006" key="12">
    <source>
        <dbReference type="Google" id="ProtNLM"/>
    </source>
</evidence>
<keyword evidence="2" id="KW-0813">Transport</keyword>
<keyword evidence="3 7" id="KW-0812">Transmembrane</keyword>
<feature type="transmembrane region" description="Helical" evidence="7">
    <location>
        <begin position="90"/>
        <end position="107"/>
    </location>
</feature>
<accession>A0A512SXL4</accession>
<dbReference type="OrthoDB" id="8738207at2"/>
<feature type="transmembrane region" description="Helical" evidence="7">
    <location>
        <begin position="288"/>
        <end position="319"/>
    </location>
</feature>
<dbReference type="GO" id="GO:0016020">
    <property type="term" value="C:membrane"/>
    <property type="evidence" value="ECO:0007669"/>
    <property type="project" value="UniProtKB-SubCell"/>
</dbReference>
<feature type="transmembrane region" description="Helical" evidence="7">
    <location>
        <begin position="113"/>
        <end position="131"/>
    </location>
</feature>
<organism evidence="10 11">
    <name type="scientific">Knoellia locipacati</name>
    <dbReference type="NCBI Taxonomy" id="882824"/>
    <lineage>
        <taxon>Bacteria</taxon>
        <taxon>Bacillati</taxon>
        <taxon>Actinomycetota</taxon>
        <taxon>Actinomycetes</taxon>
        <taxon>Micrococcales</taxon>
        <taxon>Intrasporangiaceae</taxon>
        <taxon>Knoellia</taxon>
    </lineage>
</organism>
<feature type="transmembrane region" description="Helical" evidence="7">
    <location>
        <begin position="362"/>
        <end position="385"/>
    </location>
</feature>
<keyword evidence="11" id="KW-1185">Reference proteome</keyword>
<dbReference type="InterPro" id="IPR009827">
    <property type="entry name" value="MatC_N"/>
</dbReference>
<keyword evidence="4 7" id="KW-1133">Transmembrane helix</keyword>
<protein>
    <recommendedName>
        <fullName evidence="12">Dicarboxylate carrier MatC N-terminal domain-containing protein</fullName>
    </recommendedName>
</protein>
<feature type="transmembrane region" description="Helical" evidence="7">
    <location>
        <begin position="331"/>
        <end position="350"/>
    </location>
</feature>
<feature type="region of interest" description="Disordered" evidence="6">
    <location>
        <begin position="223"/>
        <end position="278"/>
    </location>
</feature>
<feature type="domain" description="Citrate transporter-like" evidence="8">
    <location>
        <begin position="302"/>
        <end position="466"/>
    </location>
</feature>
<feature type="transmembrane region" description="Helical" evidence="7">
    <location>
        <begin position="173"/>
        <end position="194"/>
    </location>
</feature>
<dbReference type="RefSeq" id="WP_147062161.1">
    <property type="nucleotide sequence ID" value="NZ_BAABDN010000001.1"/>
</dbReference>
<evidence type="ECO:0000256" key="4">
    <source>
        <dbReference type="ARBA" id="ARBA00022989"/>
    </source>
</evidence>
<evidence type="ECO:0000256" key="2">
    <source>
        <dbReference type="ARBA" id="ARBA00022448"/>
    </source>
</evidence>
<evidence type="ECO:0000256" key="7">
    <source>
        <dbReference type="SAM" id="Phobius"/>
    </source>
</evidence>
<dbReference type="InterPro" id="IPR030676">
    <property type="entry name" value="CitT-rel"/>
</dbReference>
<evidence type="ECO:0000259" key="9">
    <source>
        <dbReference type="Pfam" id="PF07158"/>
    </source>
</evidence>
<evidence type="ECO:0000259" key="8">
    <source>
        <dbReference type="Pfam" id="PF03600"/>
    </source>
</evidence>
<evidence type="ECO:0000313" key="11">
    <source>
        <dbReference type="Proteomes" id="UP000321793"/>
    </source>
</evidence>
<sequence length="477" mass="48317">MHDVIALGVLALVFLVATVRSINMGALALVSAAVVGVTVFGVGPDEVVGGFPASLFVILVGVTYLFALAKNNGTVDWMVHASVRAVRGRVALVPWAMFGICAVIAGIGAATPATVAIVAPVGMGFAARYRISPVLMGMAITLGATGGSFSPIGIFGAITNGVVSDNDLPANPALLFGLSLVSCFVITLLAFVLFGGRELMSRGRDTEAEDELASTAVAASRTATRATVTGTPESAVERARTGGASADTTASSTSPAPTSASSGVTARDAEAAPADDDSRLNPERTLTLVGLAFLAVSALLLKFDVGFTALGVAVVLTLVFPNSAKGAVDKIAWGTVLLVGGIVTYVSLLQDQGTVEWLGEQVAGVGAPLLAALLICLIGATVSAFASTTGILGALIPLAVPFLLTGQVGAIGLVIALAISSSVVDISPFSTNGALCVANAEARDRDSVFRQLMRWGMSLVVVAPLVTWTVLVVPGWL</sequence>
<dbReference type="Proteomes" id="UP000321793">
    <property type="component" value="Unassembled WGS sequence"/>
</dbReference>
<keyword evidence="5 7" id="KW-0472">Membrane</keyword>
<dbReference type="Pfam" id="PF07158">
    <property type="entry name" value="MatC_N"/>
    <property type="match status" value="1"/>
</dbReference>
<comment type="caution">
    <text evidence="10">The sequence shown here is derived from an EMBL/GenBank/DDBJ whole genome shotgun (WGS) entry which is preliminary data.</text>
</comment>
<feature type="transmembrane region" description="Helical" evidence="7">
    <location>
        <begin position="48"/>
        <end position="69"/>
    </location>
</feature>
<evidence type="ECO:0000256" key="3">
    <source>
        <dbReference type="ARBA" id="ARBA00022692"/>
    </source>
</evidence>
<feature type="transmembrane region" description="Helical" evidence="7">
    <location>
        <begin position="138"/>
        <end position="158"/>
    </location>
</feature>
<comment type="subcellular location">
    <subcellularLocation>
        <location evidence="1">Membrane</location>
        <topology evidence="1">Multi-pass membrane protein</topology>
    </subcellularLocation>
</comment>
<evidence type="ECO:0000313" key="10">
    <source>
        <dbReference type="EMBL" id="GEQ12669.1"/>
    </source>
</evidence>
<dbReference type="EMBL" id="BKBA01000003">
    <property type="protein sequence ID" value="GEQ12669.1"/>
    <property type="molecule type" value="Genomic_DNA"/>
</dbReference>
<feature type="transmembrane region" description="Helical" evidence="7">
    <location>
        <begin position="391"/>
        <end position="419"/>
    </location>
</feature>
<feature type="transmembrane region" description="Helical" evidence="7">
    <location>
        <begin position="455"/>
        <end position="476"/>
    </location>
</feature>
<dbReference type="InterPro" id="IPR004680">
    <property type="entry name" value="Cit_transptr-like_dom"/>
</dbReference>
<gene>
    <name evidence="10" type="ORF">KLO01_07160</name>
</gene>
<feature type="compositionally biased region" description="Low complexity" evidence="6">
    <location>
        <begin position="241"/>
        <end position="266"/>
    </location>
</feature>
<dbReference type="GO" id="GO:0055085">
    <property type="term" value="P:transmembrane transport"/>
    <property type="evidence" value="ECO:0007669"/>
    <property type="project" value="InterPro"/>
</dbReference>
<evidence type="ECO:0000256" key="6">
    <source>
        <dbReference type="SAM" id="MobiDB-lite"/>
    </source>
</evidence>
<reference evidence="10 11" key="1">
    <citation type="submission" date="2019-07" db="EMBL/GenBank/DDBJ databases">
        <title>Whole genome shotgun sequence of Knoellia locipacati NBRC 109775.</title>
        <authorList>
            <person name="Hosoyama A."/>
            <person name="Uohara A."/>
            <person name="Ohji S."/>
            <person name="Ichikawa N."/>
        </authorList>
    </citation>
    <scope>NUCLEOTIDE SEQUENCE [LARGE SCALE GENOMIC DNA]</scope>
    <source>
        <strain evidence="10 11">NBRC 109775</strain>
    </source>
</reference>
<name>A0A512SXL4_9MICO</name>
<proteinExistence type="predicted"/>
<evidence type="ECO:0000256" key="5">
    <source>
        <dbReference type="ARBA" id="ARBA00023136"/>
    </source>
</evidence>
<dbReference type="PANTHER" id="PTHR42826">
    <property type="entry name" value="DICARBOXYLATE TRANSPORTER 2.1, CHLOROPLASTIC"/>
    <property type="match status" value="1"/>
</dbReference>